<evidence type="ECO:0000256" key="1">
    <source>
        <dbReference type="ARBA" id="ARBA00021292"/>
    </source>
</evidence>
<gene>
    <name evidence="4" type="ORF">QFZ36_001570</name>
</gene>
<keyword evidence="2" id="KW-0808">Transferase</keyword>
<dbReference type="RefSeq" id="WP_306635303.1">
    <property type="nucleotide sequence ID" value="NZ_JAUSXB010000001.1"/>
</dbReference>
<dbReference type="EMBL" id="JAUSXB010000001">
    <property type="protein sequence ID" value="MDQ0674009.1"/>
    <property type="molecule type" value="Genomic_DNA"/>
</dbReference>
<dbReference type="PANTHER" id="PTHR45947">
    <property type="entry name" value="SULFOQUINOVOSYL TRANSFERASE SQD2"/>
    <property type="match status" value="1"/>
</dbReference>
<dbReference type="InterPro" id="IPR050194">
    <property type="entry name" value="Glycosyltransferase_grp1"/>
</dbReference>
<dbReference type="PANTHER" id="PTHR45947:SF3">
    <property type="entry name" value="SULFOQUINOVOSYL TRANSFERASE SQD2"/>
    <property type="match status" value="1"/>
</dbReference>
<evidence type="ECO:0000313" key="4">
    <source>
        <dbReference type="EMBL" id="MDQ0674009.1"/>
    </source>
</evidence>
<dbReference type="Pfam" id="PF00534">
    <property type="entry name" value="Glycos_transf_1"/>
    <property type="match status" value="1"/>
</dbReference>
<reference evidence="4 5" key="1">
    <citation type="submission" date="2023-07" db="EMBL/GenBank/DDBJ databases">
        <title>Comparative genomics of wheat-associated soil bacteria to identify genetic determinants of phenazine resistance.</title>
        <authorList>
            <person name="Mouncey N."/>
        </authorList>
    </citation>
    <scope>NUCLEOTIDE SEQUENCE [LARGE SCALE GENOMIC DNA]</scope>
    <source>
        <strain evidence="4 5">W1I3</strain>
    </source>
</reference>
<sequence>MVSARPVVLWVTNFAAPYRLPVWNSLSSIMPLTIGLLESAASIAKDGSANRGDDWKPSDESNLSFFVFKTRKFRHGEARYYLSWNLPDLWRASASEVVVFGGWESPIYWQLLILCLLRRRRRVGFYESTLASQGYSRGPISWLRRLFFSSMHVTVVPGAAARAAVQQMRVPDRKILEGFNAVDVYKFRGVADAASIELQTEGGHRFVYIGQFIARKRVDEIIRSFNAARGPEDTLLIVGRGPEREQLSRVAEGSSYINFTDYVPNEDIAQLLARQHTLVLASDVEVWGLVVNEALASGMHVVVSENCGVVPSVRNMPGVFVAQPGLNDLADRMKQSKREWTGRIRDPEILRWTPERFARCFAVAITGSYKSERASEEVRPYKY</sequence>
<dbReference type="CDD" id="cd03801">
    <property type="entry name" value="GT4_PimA-like"/>
    <property type="match status" value="1"/>
</dbReference>
<name>A0ABU0PJ65_9MICC</name>
<proteinExistence type="predicted"/>
<comment type="caution">
    <text evidence="4">The sequence shown here is derived from an EMBL/GenBank/DDBJ whole genome shotgun (WGS) entry which is preliminary data.</text>
</comment>
<protein>
    <recommendedName>
        <fullName evidence="1">D-inositol 3-phosphate glycosyltransferase</fullName>
    </recommendedName>
</protein>
<evidence type="ECO:0000256" key="2">
    <source>
        <dbReference type="ARBA" id="ARBA00022679"/>
    </source>
</evidence>
<accession>A0ABU0PJ65</accession>
<feature type="domain" description="Glycosyl transferase family 1" evidence="3">
    <location>
        <begin position="201"/>
        <end position="335"/>
    </location>
</feature>
<dbReference type="Proteomes" id="UP001236806">
    <property type="component" value="Unassembled WGS sequence"/>
</dbReference>
<evidence type="ECO:0000259" key="3">
    <source>
        <dbReference type="Pfam" id="PF00534"/>
    </source>
</evidence>
<organism evidence="4 5">
    <name type="scientific">Pseudarthrobacter siccitolerans</name>
    <dbReference type="NCBI Taxonomy" id="861266"/>
    <lineage>
        <taxon>Bacteria</taxon>
        <taxon>Bacillati</taxon>
        <taxon>Actinomycetota</taxon>
        <taxon>Actinomycetes</taxon>
        <taxon>Micrococcales</taxon>
        <taxon>Micrococcaceae</taxon>
        <taxon>Pseudarthrobacter</taxon>
    </lineage>
</organism>
<dbReference type="Gene3D" id="3.40.50.2000">
    <property type="entry name" value="Glycogen Phosphorylase B"/>
    <property type="match status" value="2"/>
</dbReference>
<dbReference type="InterPro" id="IPR001296">
    <property type="entry name" value="Glyco_trans_1"/>
</dbReference>
<keyword evidence="5" id="KW-1185">Reference proteome</keyword>
<evidence type="ECO:0000313" key="5">
    <source>
        <dbReference type="Proteomes" id="UP001236806"/>
    </source>
</evidence>
<dbReference type="SUPFAM" id="SSF53756">
    <property type="entry name" value="UDP-Glycosyltransferase/glycogen phosphorylase"/>
    <property type="match status" value="1"/>
</dbReference>